<dbReference type="EMBL" id="OFSM01000021">
    <property type="protein sequence ID" value="SOY31072.1"/>
    <property type="molecule type" value="Genomic_DNA"/>
</dbReference>
<gene>
    <name evidence="1" type="ORF">AMURIS_03806</name>
</gene>
<accession>A0A2K4ZL04</accession>
<dbReference type="InterPro" id="IPR011101">
    <property type="entry name" value="DUF5131"/>
</dbReference>
<evidence type="ECO:0000313" key="1">
    <source>
        <dbReference type="EMBL" id="SOY31072.1"/>
    </source>
</evidence>
<reference evidence="1 2" key="1">
    <citation type="submission" date="2018-01" db="EMBL/GenBank/DDBJ databases">
        <authorList>
            <person name="Gaut B.S."/>
            <person name="Morton B.R."/>
            <person name="Clegg M.T."/>
            <person name="Duvall M.R."/>
        </authorList>
    </citation>
    <scope>NUCLEOTIDE SEQUENCE [LARGE SCALE GENOMIC DNA]</scope>
    <source>
        <strain evidence="1">GP69</strain>
    </source>
</reference>
<organism evidence="1 2">
    <name type="scientific">Acetatifactor muris</name>
    <dbReference type="NCBI Taxonomy" id="879566"/>
    <lineage>
        <taxon>Bacteria</taxon>
        <taxon>Bacillati</taxon>
        <taxon>Bacillota</taxon>
        <taxon>Clostridia</taxon>
        <taxon>Lachnospirales</taxon>
        <taxon>Lachnospiraceae</taxon>
        <taxon>Acetatifactor</taxon>
    </lineage>
</organism>
<protein>
    <submittedName>
        <fullName evidence="1">Phage protein Gp37/Gp68</fullName>
    </submittedName>
</protein>
<evidence type="ECO:0000313" key="2">
    <source>
        <dbReference type="Proteomes" id="UP000236311"/>
    </source>
</evidence>
<dbReference type="OrthoDB" id="9787478at2"/>
<dbReference type="Proteomes" id="UP000236311">
    <property type="component" value="Unassembled WGS sequence"/>
</dbReference>
<sequence length="346" mass="39626">MNRSKIEWCDHTLNPITGCRRNCEYCYARRMVARFSGDVRLNKMAKKDYSMVPAADGGEDLYVLDAPMLNETGNPLVYPFGFAPTLHRYRLDTPAKLKMGNNIFVGAMADVFGSWVPDEWIAEIFNICQKYPIHNYLFLTKNPERYKRIDSAGILPAGKNMWYGSTLTRPEDKCFVSNAHNTFWSIEPIHAPFCLWERDEFSPNWIIIGAETGRSKNRIIPQKEWIEDIVAWCEKSGIPVFMKDSLLPIVGEDGMRREFPKQLQHSAISPKMEAKIYDVCAECKVRLKKSDMITLLARSRRGEQPKQFGFMCKECFKKFCRDLGLDIPHLAELADSITIGPGDTDG</sequence>
<keyword evidence="2" id="KW-1185">Reference proteome</keyword>
<proteinExistence type="predicted"/>
<dbReference type="Pfam" id="PF07505">
    <property type="entry name" value="DUF5131"/>
    <property type="match status" value="1"/>
</dbReference>
<name>A0A2K4ZL04_9FIRM</name>
<dbReference type="AlphaFoldDB" id="A0A2K4ZL04"/>
<dbReference type="RefSeq" id="WP_103241076.1">
    <property type="nucleotide sequence ID" value="NZ_JANJZD010000024.1"/>
</dbReference>